<proteinExistence type="predicted"/>
<dbReference type="EMBL" id="JAPIUZ010000002">
    <property type="protein sequence ID" value="MCX2563332.1"/>
    <property type="molecule type" value="Genomic_DNA"/>
</dbReference>
<organism evidence="1 2">
    <name type="scientific">Acetobacter thailandicus</name>
    <dbReference type="NCBI Taxonomy" id="1502842"/>
    <lineage>
        <taxon>Bacteria</taxon>
        <taxon>Pseudomonadati</taxon>
        <taxon>Pseudomonadota</taxon>
        <taxon>Alphaproteobacteria</taxon>
        <taxon>Acetobacterales</taxon>
        <taxon>Acetobacteraceae</taxon>
        <taxon>Acetobacter</taxon>
    </lineage>
</organism>
<name>A0ABT3QDF6_9PROT</name>
<dbReference type="RefSeq" id="WP_086555358.1">
    <property type="nucleotide sequence ID" value="NZ_JAERKX010000002.1"/>
</dbReference>
<reference evidence="1 2" key="1">
    <citation type="submission" date="2022-11" db="EMBL/GenBank/DDBJ databases">
        <title>Genome sequencing of Acetobacter type strain.</title>
        <authorList>
            <person name="Heo J."/>
            <person name="Lee D."/>
            <person name="Han B.-H."/>
            <person name="Hong S.-B."/>
            <person name="Kwon S.-W."/>
        </authorList>
    </citation>
    <scope>NUCLEOTIDE SEQUENCE [LARGE SCALE GENOMIC DNA]</scope>
    <source>
        <strain evidence="1 2">KACC 21253</strain>
    </source>
</reference>
<sequence length="111" mass="11753">MADETTPAEQVATKKESVATTIKATAAGLSPMALVMALPEPYSTWALYACVVFACAGLAATQIPMPEHPNSKLLPFYKILNFLAANWKFAANTAMALRGKTSSGVTKDTSK</sequence>
<dbReference type="Proteomes" id="UP001301152">
    <property type="component" value="Unassembled WGS sequence"/>
</dbReference>
<keyword evidence="2" id="KW-1185">Reference proteome</keyword>
<comment type="caution">
    <text evidence="1">The sequence shown here is derived from an EMBL/GenBank/DDBJ whole genome shotgun (WGS) entry which is preliminary data.</text>
</comment>
<evidence type="ECO:0000313" key="2">
    <source>
        <dbReference type="Proteomes" id="UP001301152"/>
    </source>
</evidence>
<accession>A0ABT3QDF6</accession>
<protein>
    <submittedName>
        <fullName evidence="1">Uncharacterized protein</fullName>
    </submittedName>
</protein>
<gene>
    <name evidence="1" type="ORF">OQ497_05060</name>
</gene>
<evidence type="ECO:0000313" key="1">
    <source>
        <dbReference type="EMBL" id="MCX2563332.1"/>
    </source>
</evidence>